<dbReference type="PANTHER" id="PTHR47786:SF2">
    <property type="entry name" value="GLYCOSYL HYDROLASE FAMILY 13 CATALYTIC DOMAIN-CONTAINING PROTEIN"/>
    <property type="match status" value="1"/>
</dbReference>
<dbReference type="Gene3D" id="2.60.40.1180">
    <property type="entry name" value="Golgi alpha-mannosidase II"/>
    <property type="match status" value="1"/>
</dbReference>
<evidence type="ECO:0000256" key="5">
    <source>
        <dbReference type="ARBA" id="ARBA00048735"/>
    </source>
</evidence>
<protein>
    <recommendedName>
        <fullName evidence="6">Alpha-1,4-glucan:maltose-1-phosphate maltosyltransferase</fullName>
        <shortName evidence="6">GMPMT</shortName>
        <ecNumber evidence="6">2.4.99.16</ecNumber>
    </recommendedName>
    <alternativeName>
        <fullName evidence="6">(1-&gt;4)-alpha-D-glucan:maltose-1-phosphate alpha-D-maltosyltransferase</fullName>
    </alternativeName>
</protein>
<dbReference type="EMBL" id="CCEJ010000003">
    <property type="protein sequence ID" value="CDR33277.1"/>
    <property type="molecule type" value="Genomic_DNA"/>
</dbReference>
<dbReference type="InterPro" id="IPR026585">
    <property type="entry name" value="GlgE"/>
</dbReference>
<name>A0A090CY48_9BACT</name>
<keyword evidence="9" id="KW-0326">Glycosidase</keyword>
<organism evidence="9 10">
    <name type="scientific">Candidatus Criblamydia sequanensis CRIB-18</name>
    <dbReference type="NCBI Taxonomy" id="1437425"/>
    <lineage>
        <taxon>Bacteria</taxon>
        <taxon>Pseudomonadati</taxon>
        <taxon>Chlamydiota</taxon>
        <taxon>Chlamydiia</taxon>
        <taxon>Parachlamydiales</taxon>
        <taxon>Candidatus Criblamydiaceae</taxon>
        <taxon>Candidatus Criblamydia</taxon>
    </lineage>
</organism>
<comment type="caution">
    <text evidence="9">The sequence shown here is derived from an EMBL/GenBank/DDBJ whole genome shotgun (WGS) entry which is preliminary data.</text>
</comment>
<comment type="subunit">
    <text evidence="1 6">Homodimer.</text>
</comment>
<feature type="binding site" evidence="6">
    <location>
        <begin position="519"/>
        <end position="520"/>
    </location>
    <ligand>
        <name>alpha-maltose 1-phosphate</name>
        <dbReference type="ChEBI" id="CHEBI:63576"/>
    </ligand>
</feature>
<dbReference type="Gene3D" id="1.20.58.80">
    <property type="entry name" value="Phosphotransferase system, lactose/cellobiose-type IIA subunit"/>
    <property type="match status" value="1"/>
</dbReference>
<dbReference type="Pfam" id="PF21702">
    <property type="entry name" value="GLGE_C"/>
    <property type="match status" value="1"/>
</dbReference>
<dbReference type="RefSeq" id="WP_041016796.1">
    <property type="nucleotide sequence ID" value="NZ_CCEJ010000003.1"/>
</dbReference>
<feature type="active site" description="Nucleophile" evidence="6">
    <location>
        <position position="378"/>
    </location>
</feature>
<feature type="binding site" evidence="6">
    <location>
        <position position="307"/>
    </location>
    <ligand>
        <name>alpha-maltose 1-phosphate</name>
        <dbReference type="ChEBI" id="CHEBI:63576"/>
    </ligand>
</feature>
<dbReference type="InterPro" id="IPR013780">
    <property type="entry name" value="Glyco_hydro_b"/>
</dbReference>
<dbReference type="OrthoDB" id="9805159at2"/>
<evidence type="ECO:0000313" key="10">
    <source>
        <dbReference type="Proteomes" id="UP000031552"/>
    </source>
</evidence>
<dbReference type="InterPro" id="IPR013783">
    <property type="entry name" value="Ig-like_fold"/>
</dbReference>
<feature type="binding site" evidence="6">
    <location>
        <position position="247"/>
    </location>
    <ligand>
        <name>alpha-maltose 1-phosphate</name>
        <dbReference type="ChEBI" id="CHEBI:63576"/>
    </ligand>
</feature>
<feature type="binding site" evidence="6">
    <location>
        <position position="342"/>
    </location>
    <ligand>
        <name>alpha-maltose 1-phosphate</name>
        <dbReference type="ChEBI" id="CHEBI:63576"/>
    </ligand>
</feature>
<reference evidence="9" key="2">
    <citation type="submission" date="2014-09" db="EMBL/GenBank/DDBJ databases">
        <title>Criblamydia sequanensis harbors a mega-plasmid encoding arsenite resistance.</title>
        <authorList>
            <person name="Bertelli C."/>
            <person name="Goesmann A."/>
            <person name="Greub G."/>
        </authorList>
    </citation>
    <scope>NUCLEOTIDE SEQUENCE [LARGE SCALE GENOMIC DNA]</scope>
    <source>
        <strain evidence="9">CRIB-18</strain>
    </source>
</reference>
<dbReference type="EC" id="2.4.99.16" evidence="6"/>
<accession>A0A090CY48</accession>
<evidence type="ECO:0000256" key="4">
    <source>
        <dbReference type="ARBA" id="ARBA00023277"/>
    </source>
</evidence>
<dbReference type="InterPro" id="IPR017853">
    <property type="entry name" value="GH"/>
</dbReference>
<gene>
    <name evidence="6" type="primary">glgE</name>
    <name evidence="9" type="ORF">CSEC_0440</name>
</gene>
<evidence type="ECO:0000256" key="6">
    <source>
        <dbReference type="HAMAP-Rule" id="MF_02124"/>
    </source>
</evidence>
<dbReference type="SMART" id="SM00642">
    <property type="entry name" value="Aamy"/>
    <property type="match status" value="1"/>
</dbReference>
<evidence type="ECO:0000256" key="2">
    <source>
        <dbReference type="ARBA" id="ARBA00022676"/>
    </source>
</evidence>
<dbReference type="InterPro" id="IPR006047">
    <property type="entry name" value="GH13_cat_dom"/>
</dbReference>
<dbReference type="GO" id="GO:0016758">
    <property type="term" value="F:hexosyltransferase activity"/>
    <property type="evidence" value="ECO:0007669"/>
    <property type="project" value="UniProtKB-UniRule"/>
</dbReference>
<reference evidence="9" key="1">
    <citation type="submission" date="2013-12" db="EMBL/GenBank/DDBJ databases">
        <authorList>
            <person name="Linke B."/>
        </authorList>
    </citation>
    <scope>NUCLEOTIDE SEQUENCE [LARGE SCALE GENOMIC DNA]</scope>
    <source>
        <strain evidence="9">CRIB-18</strain>
    </source>
</reference>
<comment type="function">
    <text evidence="6">Maltosyltransferase that uses maltose 1-phosphate (M1P) as the sugar donor to elongate linear or branched alpha-(1-&gt;4)-glucans. Is involved in a branched alpha-glucan biosynthetic pathway from trehalose, together with TreS, Mak and GlgB.</text>
</comment>
<dbReference type="GO" id="GO:0004553">
    <property type="term" value="F:hydrolase activity, hydrolyzing O-glycosyl compounds"/>
    <property type="evidence" value="ECO:0007669"/>
    <property type="project" value="InterPro"/>
</dbReference>
<dbReference type="InterPro" id="IPR049171">
    <property type="entry name" value="GLGE_C"/>
</dbReference>
<feature type="binding site" evidence="6">
    <location>
        <position position="379"/>
    </location>
    <ligand>
        <name>alpha-maltose 1-phosphate</name>
        <dbReference type="ChEBI" id="CHEBI:63576"/>
    </ligand>
</feature>
<sequence length="659" mass="77273">MKAKEFKRVIIENVTPEVNHGDFPAKGVIDEECFVEADIFTDGHLRVASRLYYKHEEEGKWQQTSLKPLSNDRWQGSFFPRKLGNYQFFIEGWVDEFGSWQKDFKKKREAGLDLEEEFRIGANILLRLGKKSSKKDFFQKIVKALEGKTREAEKIALVFSEDLQRNLDLLPLDKSLVTKSGVLRVETARKKALFSTWYELFPRSCTNDSKKHGTFLNVLKEIPRLAKMGFDVLYFPPIHPIGKTKRKGKNNSLTAEAHDPGSPWAIGGKDGAHKAIHKDLGTLEDFKKLIKEAKKHGIEIALDLAFQCSPDHPYIKEHPGWFEWRPDGTIQYAENPPKKYEDIVPFHFTLENKEELFQELLSIVLFWVSQGIKIFRVDNPHTKPFALWEWLIREVKAESNDVLFLSEAFTRPKVRERLAKIGFDQSYTYFTWRTTKFELTEYLKQLTGPLMRHYFRPNFWVNTPDILPEHLQVGIKASFQSRLLLAATLSSNYGMYGPAFELMLSDAIEGKEEYRDSEKYEIKNWSAVERNRLDDFISLVNQIRKDNRALQDTYNLEFFFIPNDFLLAFGKYDRNHKNYLIVVINLDNENVQSGMLEIPLDRLGISEDRPFMVHDLLTNHRYIWQGRRQYIELRPYEVPGHIFKVLPAMHREENFDYYT</sequence>
<evidence type="ECO:0000256" key="3">
    <source>
        <dbReference type="ARBA" id="ARBA00022679"/>
    </source>
</evidence>
<keyword evidence="9" id="KW-0378">Hydrolase</keyword>
<feature type="active site" description="Proton donor" evidence="6">
    <location>
        <position position="407"/>
    </location>
</feature>
<dbReference type="Gene3D" id="2.60.40.10">
    <property type="entry name" value="Immunoglobulins"/>
    <property type="match status" value="1"/>
</dbReference>
<evidence type="ECO:0000256" key="1">
    <source>
        <dbReference type="ARBA" id="ARBA00011738"/>
    </source>
</evidence>
<dbReference type="GO" id="GO:0030979">
    <property type="term" value="P:alpha-glucan biosynthetic process"/>
    <property type="evidence" value="ECO:0007669"/>
    <property type="project" value="UniProtKB-UniRule"/>
</dbReference>
<dbReference type="Gene3D" id="3.20.20.80">
    <property type="entry name" value="Glycosidases"/>
    <property type="match status" value="1"/>
</dbReference>
<feature type="domain" description="Glycosyl hydrolase family 13 catalytic" evidence="8">
    <location>
        <begin position="195"/>
        <end position="544"/>
    </location>
</feature>
<keyword evidence="4 6" id="KW-0119">Carbohydrate metabolism</keyword>
<dbReference type="SUPFAM" id="SSF51445">
    <property type="entry name" value="(Trans)glycosidases"/>
    <property type="match status" value="1"/>
</dbReference>
<keyword evidence="3 6" id="KW-0808">Transferase</keyword>
<dbReference type="PANTHER" id="PTHR47786">
    <property type="entry name" value="ALPHA-1,4-GLUCAN:MALTOSE-1-PHOSPHATE MALTOSYLTRANSFERASE"/>
    <property type="match status" value="1"/>
</dbReference>
<dbReference type="HAMAP" id="MF_02124">
    <property type="entry name" value="GlgE"/>
    <property type="match status" value="1"/>
</dbReference>
<evidence type="ECO:0000313" key="9">
    <source>
        <dbReference type="EMBL" id="CDR33277.1"/>
    </source>
</evidence>
<dbReference type="STRING" id="1437425.CSEC_0440"/>
<evidence type="ECO:0000256" key="7">
    <source>
        <dbReference type="SAM" id="MobiDB-lite"/>
    </source>
</evidence>
<comment type="similarity">
    <text evidence="6">Belongs to the glycosyl hydrolase 13 family. GlgE subfamily.</text>
</comment>
<dbReference type="AlphaFoldDB" id="A0A090CY48"/>
<dbReference type="CDD" id="cd11344">
    <property type="entry name" value="AmyAc_GlgE_like"/>
    <property type="match status" value="1"/>
</dbReference>
<evidence type="ECO:0000259" key="8">
    <source>
        <dbReference type="SMART" id="SM00642"/>
    </source>
</evidence>
<dbReference type="InterPro" id="IPR021828">
    <property type="entry name" value="GlgE_dom_N/S"/>
</dbReference>
<dbReference type="Proteomes" id="UP000031552">
    <property type="component" value="Unassembled WGS sequence"/>
</dbReference>
<dbReference type="Pfam" id="PF11896">
    <property type="entry name" value="GlgE_dom_N_S"/>
    <property type="match status" value="1"/>
</dbReference>
<dbReference type="eggNOG" id="COG0366">
    <property type="taxonomic scope" value="Bacteria"/>
</dbReference>
<feature type="site" description="Transition state stabilizer" evidence="6">
    <location>
        <position position="465"/>
    </location>
</feature>
<feature type="region of interest" description="Disordered" evidence="7">
    <location>
        <begin position="245"/>
        <end position="264"/>
    </location>
</feature>
<comment type="catalytic activity">
    <reaction evidence="5 6">
        <text>alpha-maltose 1-phosphate + [(1-&gt;4)-alpha-D-glucosyl](n) = [(1-&gt;4)-alpha-D-glucosyl](n+2) + phosphate</text>
        <dbReference type="Rhea" id="RHEA:42692"/>
        <dbReference type="Rhea" id="RHEA-COMP:9584"/>
        <dbReference type="Rhea" id="RHEA-COMP:10183"/>
        <dbReference type="ChEBI" id="CHEBI:15444"/>
        <dbReference type="ChEBI" id="CHEBI:43474"/>
        <dbReference type="ChEBI" id="CHEBI:63576"/>
        <dbReference type="EC" id="2.4.99.16"/>
    </reaction>
</comment>
<proteinExistence type="inferred from homology"/>
<keyword evidence="2 6" id="KW-0328">Glycosyltransferase</keyword>
<keyword evidence="10" id="KW-1185">Reference proteome</keyword>